<dbReference type="RefSeq" id="WP_039363436.1">
    <property type="nucleotide sequence ID" value="NZ_PGEZ01000001.1"/>
</dbReference>
<keyword evidence="3" id="KW-1185">Reference proteome</keyword>
<dbReference type="EMBL" id="PGEZ01000001">
    <property type="protein sequence ID" value="PJJ57736.1"/>
    <property type="molecule type" value="Genomic_DNA"/>
</dbReference>
<protein>
    <recommendedName>
        <fullName evidence="4">TspO/MBR related protein</fullName>
    </recommendedName>
</protein>
<dbReference type="AlphaFoldDB" id="A0A0B2B6W1"/>
<reference evidence="2 3" key="1">
    <citation type="submission" date="2017-11" db="EMBL/GenBank/DDBJ databases">
        <title>Genomic Encyclopedia of Archaeal and Bacterial Type Strains, Phase II (KMG-II): From Individual Species to Whole Genera.</title>
        <authorList>
            <person name="Goeker M."/>
        </authorList>
    </citation>
    <scope>NUCLEOTIDE SEQUENCE [LARGE SCALE GENOMIC DNA]</scope>
    <source>
        <strain evidence="2 3">DSM 27763</strain>
    </source>
</reference>
<feature type="transmembrane region" description="Helical" evidence="1">
    <location>
        <begin position="210"/>
        <end position="228"/>
    </location>
</feature>
<feature type="transmembrane region" description="Helical" evidence="1">
    <location>
        <begin position="60"/>
        <end position="79"/>
    </location>
</feature>
<sequence>MTTSESVKSPTRPSRTLAWVVLVAVVLQIATPAVQAIGGLGDPPSSQGDDLLITPAGYTFSIWSLVYLLTLVHAVAVLIERSTGTAQPDRLMRDLLVVYLGAALWIVVAAAGPSWATAVVLVTMVVFAVDAARVASGPAADGGPTWLVVLVRVTTALYAGWVTAASILNVCTALVDGGALDGDDVGWQIGALVVAALVAVAISVVIGGSWVYAATLAWALVGIVVAVSGTSTPLVVTAIAAAAVVVLVNAALILRRKT</sequence>
<keyword evidence="1" id="KW-1133">Transmembrane helix</keyword>
<feature type="transmembrane region" description="Helical" evidence="1">
    <location>
        <begin position="147"/>
        <end position="175"/>
    </location>
</feature>
<evidence type="ECO:0000256" key="1">
    <source>
        <dbReference type="SAM" id="Phobius"/>
    </source>
</evidence>
<accession>A0A0B2B6W1</accession>
<feature type="transmembrane region" description="Helical" evidence="1">
    <location>
        <begin position="91"/>
        <end position="109"/>
    </location>
</feature>
<evidence type="ECO:0000313" key="2">
    <source>
        <dbReference type="EMBL" id="PJJ57736.1"/>
    </source>
</evidence>
<organism evidence="2 3">
    <name type="scientific">Mumia flava</name>
    <dbReference type="NCBI Taxonomy" id="1348852"/>
    <lineage>
        <taxon>Bacteria</taxon>
        <taxon>Bacillati</taxon>
        <taxon>Actinomycetota</taxon>
        <taxon>Actinomycetes</taxon>
        <taxon>Propionibacteriales</taxon>
        <taxon>Nocardioidaceae</taxon>
        <taxon>Mumia</taxon>
    </lineage>
</organism>
<feature type="transmembrane region" description="Helical" evidence="1">
    <location>
        <begin position="115"/>
        <end position="135"/>
    </location>
</feature>
<comment type="caution">
    <text evidence="2">The sequence shown here is derived from an EMBL/GenBank/DDBJ whole genome shotgun (WGS) entry which is preliminary data.</text>
</comment>
<keyword evidence="1" id="KW-0812">Transmembrane</keyword>
<proteinExistence type="predicted"/>
<dbReference type="PANTHER" id="PTHR33802:SF1">
    <property type="entry name" value="XK-RELATED PROTEIN"/>
    <property type="match status" value="1"/>
</dbReference>
<feature type="transmembrane region" description="Helical" evidence="1">
    <location>
        <begin position="187"/>
        <end position="205"/>
    </location>
</feature>
<evidence type="ECO:0000313" key="3">
    <source>
        <dbReference type="Proteomes" id="UP000230842"/>
    </source>
</evidence>
<dbReference type="Proteomes" id="UP000230842">
    <property type="component" value="Unassembled WGS sequence"/>
</dbReference>
<keyword evidence="1" id="KW-0472">Membrane</keyword>
<evidence type="ECO:0008006" key="4">
    <source>
        <dbReference type="Google" id="ProtNLM"/>
    </source>
</evidence>
<name>A0A0B2B6W1_9ACTN</name>
<gene>
    <name evidence="2" type="ORF">CLV56_1974</name>
</gene>
<dbReference type="PANTHER" id="PTHR33802">
    <property type="entry name" value="SI:CH211-161H7.5-RELATED"/>
    <property type="match status" value="1"/>
</dbReference>
<feature type="transmembrane region" description="Helical" evidence="1">
    <location>
        <begin position="234"/>
        <end position="254"/>
    </location>
</feature>
<dbReference type="OrthoDB" id="5189031at2"/>